<organism evidence="3 4">
    <name type="scientific">Deinococcus ruber</name>
    <dbReference type="NCBI Taxonomy" id="1848197"/>
    <lineage>
        <taxon>Bacteria</taxon>
        <taxon>Thermotogati</taxon>
        <taxon>Deinococcota</taxon>
        <taxon>Deinococci</taxon>
        <taxon>Deinococcales</taxon>
        <taxon>Deinococcaceae</taxon>
        <taxon>Deinococcus</taxon>
    </lineage>
</organism>
<dbReference type="Proteomes" id="UP000603865">
    <property type="component" value="Unassembled WGS sequence"/>
</dbReference>
<dbReference type="GO" id="GO:0009269">
    <property type="term" value="P:response to desiccation"/>
    <property type="evidence" value="ECO:0007669"/>
    <property type="project" value="InterPro"/>
</dbReference>
<evidence type="ECO:0000313" key="3">
    <source>
        <dbReference type="EMBL" id="GGQ97721.1"/>
    </source>
</evidence>
<dbReference type="RefSeq" id="WP_189088184.1">
    <property type="nucleotide sequence ID" value="NZ_BMQL01000002.1"/>
</dbReference>
<reference evidence="3" key="2">
    <citation type="submission" date="2020-09" db="EMBL/GenBank/DDBJ databases">
        <authorList>
            <person name="Sun Q."/>
            <person name="Ohkuma M."/>
        </authorList>
    </citation>
    <scope>NUCLEOTIDE SEQUENCE</scope>
    <source>
        <strain evidence="3">JCM 31311</strain>
    </source>
</reference>
<dbReference type="Pfam" id="PF03168">
    <property type="entry name" value="LEA_2"/>
    <property type="match status" value="1"/>
</dbReference>
<dbReference type="Gene3D" id="2.60.40.1820">
    <property type="match status" value="1"/>
</dbReference>
<comment type="caution">
    <text evidence="3">The sequence shown here is derived from an EMBL/GenBank/DDBJ whole genome shotgun (WGS) entry which is preliminary data.</text>
</comment>
<dbReference type="PROSITE" id="PS51257">
    <property type="entry name" value="PROKAR_LIPOPROTEIN"/>
    <property type="match status" value="1"/>
</dbReference>
<feature type="chain" id="PRO_5037825705" description="Water stress and hypersensitive response domain-containing protein" evidence="1">
    <location>
        <begin position="35"/>
        <end position="171"/>
    </location>
</feature>
<keyword evidence="1" id="KW-0732">Signal</keyword>
<evidence type="ECO:0000313" key="4">
    <source>
        <dbReference type="Proteomes" id="UP000603865"/>
    </source>
</evidence>
<dbReference type="InterPro" id="IPR004864">
    <property type="entry name" value="LEA_2"/>
</dbReference>
<proteinExistence type="predicted"/>
<dbReference type="SMART" id="SM00769">
    <property type="entry name" value="WHy"/>
    <property type="match status" value="1"/>
</dbReference>
<dbReference type="EMBL" id="BMQL01000002">
    <property type="protein sequence ID" value="GGQ97721.1"/>
    <property type="molecule type" value="Genomic_DNA"/>
</dbReference>
<name>A0A918BZE9_9DEIO</name>
<feature type="signal peptide" evidence="1">
    <location>
        <begin position="1"/>
        <end position="34"/>
    </location>
</feature>
<accession>A0A918BZE9</accession>
<protein>
    <recommendedName>
        <fullName evidence="2">Water stress and hypersensitive response domain-containing protein</fullName>
    </recommendedName>
</protein>
<dbReference type="InterPro" id="IPR013990">
    <property type="entry name" value="WHy-dom"/>
</dbReference>
<dbReference type="AlphaFoldDB" id="A0A918BZE9"/>
<sequence length="171" mass="18016">MLPALPRLRPVRVLLAPLLALSLAACMPSQPIIAVPTFQVQSVRLTGLTLPPFSASATAYLTLQLLVNNPNPIPLHMANIAANVVLDGTEVAKINLPDVDLPARGSATQRADLSIPVTLATAANFLKVARGQQVSYRLDGTFTADLGLLGRPSFGPFTLVQGVLQQPAILP</sequence>
<evidence type="ECO:0000256" key="1">
    <source>
        <dbReference type="SAM" id="SignalP"/>
    </source>
</evidence>
<reference evidence="3" key="1">
    <citation type="journal article" date="2014" name="Int. J. Syst. Evol. Microbiol.">
        <title>Complete genome sequence of Corynebacterium casei LMG S-19264T (=DSM 44701T), isolated from a smear-ripened cheese.</title>
        <authorList>
            <consortium name="US DOE Joint Genome Institute (JGI-PGF)"/>
            <person name="Walter F."/>
            <person name="Albersmeier A."/>
            <person name="Kalinowski J."/>
            <person name="Ruckert C."/>
        </authorList>
    </citation>
    <scope>NUCLEOTIDE SEQUENCE</scope>
    <source>
        <strain evidence="3">JCM 31311</strain>
    </source>
</reference>
<keyword evidence="4" id="KW-1185">Reference proteome</keyword>
<evidence type="ECO:0000259" key="2">
    <source>
        <dbReference type="SMART" id="SM00769"/>
    </source>
</evidence>
<feature type="domain" description="Water stress and hypersensitive response" evidence="2">
    <location>
        <begin position="43"/>
        <end position="160"/>
    </location>
</feature>
<dbReference type="SUPFAM" id="SSF117070">
    <property type="entry name" value="LEA14-like"/>
    <property type="match status" value="1"/>
</dbReference>
<gene>
    <name evidence="3" type="ORF">GCM10008957_07770</name>
</gene>